<dbReference type="Gene3D" id="2.70.170.10">
    <property type="entry name" value="Neurotransmitter-gated ion-channel ligand-binding domain"/>
    <property type="match status" value="1"/>
</dbReference>
<feature type="domain" description="Neurotransmitter-gated ion-channel transmembrane" evidence="7">
    <location>
        <begin position="187"/>
        <end position="284"/>
    </location>
</feature>
<sequence>GYNRVNLTFEPFQIISVNELSQAVALSSLITFEWFLLGCQWNTSEYNDIATVDVDTSIMWTPVITNPKSMDQTQVTMTNTASVTADGKVTVRSPSRVITACHLNLEKYPFDAHHCTIPFLSVAKIDVYPQVVEPQSYLLETYFSTSAEWRLLEHSCTAKEAESMNIVYTECTIYMERRSAFYVATLVFPIGLMSFMTLLVFCIPPDSGEKMSFVISIFVSMTVFINFVVDVIPRSMDRFPRILQLIVAVIIKIAVTTAATAYVLQKHRREKRKDFEHECRACKDSRVPTPEKPLEGEFETPKKKFMEDVDGIESVILEKGNGHHHGVSTGQMWNKVDSEVSSTRVKHTGFTNGDAKATRPGWFC</sequence>
<protein>
    <submittedName>
        <fullName evidence="8">Uncharacterized protein</fullName>
    </submittedName>
</protein>
<dbReference type="CDD" id="cd18989">
    <property type="entry name" value="LGIC_ECD_cation"/>
    <property type="match status" value="1"/>
</dbReference>
<feature type="transmembrane region" description="Helical" evidence="5">
    <location>
        <begin position="213"/>
        <end position="236"/>
    </location>
</feature>
<gene>
    <name evidence="8" type="ORF">GSLYS_00003460001</name>
</gene>
<dbReference type="Proteomes" id="UP001497497">
    <property type="component" value="Unassembled WGS sequence"/>
</dbReference>
<evidence type="ECO:0000256" key="4">
    <source>
        <dbReference type="ARBA" id="ARBA00023136"/>
    </source>
</evidence>
<evidence type="ECO:0000313" key="9">
    <source>
        <dbReference type="Proteomes" id="UP001497497"/>
    </source>
</evidence>
<reference evidence="8 9" key="1">
    <citation type="submission" date="2024-04" db="EMBL/GenBank/DDBJ databases">
        <authorList>
            <consortium name="Genoscope - CEA"/>
            <person name="William W."/>
        </authorList>
    </citation>
    <scope>NUCLEOTIDE SEQUENCE [LARGE SCALE GENOMIC DNA]</scope>
</reference>
<dbReference type="SUPFAM" id="SSF90112">
    <property type="entry name" value="Neurotransmitter-gated ion-channel transmembrane pore"/>
    <property type="match status" value="1"/>
</dbReference>
<dbReference type="GO" id="GO:0005230">
    <property type="term" value="F:extracellular ligand-gated monoatomic ion channel activity"/>
    <property type="evidence" value="ECO:0007669"/>
    <property type="project" value="InterPro"/>
</dbReference>
<comment type="caution">
    <text evidence="8">The sequence shown here is derived from an EMBL/GenBank/DDBJ whole genome shotgun (WGS) entry which is preliminary data.</text>
</comment>
<dbReference type="Gene3D" id="1.20.58.390">
    <property type="entry name" value="Neurotransmitter-gated ion-channel transmembrane domain"/>
    <property type="match status" value="1"/>
</dbReference>
<dbReference type="EMBL" id="CAXITT010000046">
    <property type="protein sequence ID" value="CAL1529305.1"/>
    <property type="molecule type" value="Genomic_DNA"/>
</dbReference>
<dbReference type="InterPro" id="IPR018000">
    <property type="entry name" value="Neurotransmitter_ion_chnl_CS"/>
</dbReference>
<feature type="non-terminal residue" evidence="8">
    <location>
        <position position="1"/>
    </location>
</feature>
<dbReference type="InterPro" id="IPR036734">
    <property type="entry name" value="Neur_chan_lig-bd_sf"/>
</dbReference>
<dbReference type="GO" id="GO:0016020">
    <property type="term" value="C:membrane"/>
    <property type="evidence" value="ECO:0007669"/>
    <property type="project" value="UniProtKB-SubCell"/>
</dbReference>
<dbReference type="InterPro" id="IPR006029">
    <property type="entry name" value="Neurotrans-gated_channel_TM"/>
</dbReference>
<organism evidence="8 9">
    <name type="scientific">Lymnaea stagnalis</name>
    <name type="common">Great pond snail</name>
    <name type="synonym">Helix stagnalis</name>
    <dbReference type="NCBI Taxonomy" id="6523"/>
    <lineage>
        <taxon>Eukaryota</taxon>
        <taxon>Metazoa</taxon>
        <taxon>Spiralia</taxon>
        <taxon>Lophotrochozoa</taxon>
        <taxon>Mollusca</taxon>
        <taxon>Gastropoda</taxon>
        <taxon>Heterobranchia</taxon>
        <taxon>Euthyneura</taxon>
        <taxon>Panpulmonata</taxon>
        <taxon>Hygrophila</taxon>
        <taxon>Lymnaeoidea</taxon>
        <taxon>Lymnaeidae</taxon>
        <taxon>Lymnaea</taxon>
    </lineage>
</organism>
<evidence type="ECO:0000259" key="7">
    <source>
        <dbReference type="Pfam" id="PF02932"/>
    </source>
</evidence>
<dbReference type="Pfam" id="PF02931">
    <property type="entry name" value="Neur_chan_LBD"/>
    <property type="match status" value="1"/>
</dbReference>
<proteinExistence type="predicted"/>
<evidence type="ECO:0000259" key="6">
    <source>
        <dbReference type="Pfam" id="PF02931"/>
    </source>
</evidence>
<dbReference type="InterPro" id="IPR036719">
    <property type="entry name" value="Neuro-gated_channel_TM_sf"/>
</dbReference>
<dbReference type="CDD" id="cd19051">
    <property type="entry name" value="LGIC_TM_cation"/>
    <property type="match status" value="1"/>
</dbReference>
<dbReference type="Pfam" id="PF02932">
    <property type="entry name" value="Neur_chan_memb"/>
    <property type="match status" value="1"/>
</dbReference>
<keyword evidence="4 5" id="KW-0472">Membrane</keyword>
<comment type="subcellular location">
    <subcellularLocation>
        <location evidence="1">Membrane</location>
        <topology evidence="1">Multi-pass membrane protein</topology>
    </subcellularLocation>
</comment>
<feature type="non-terminal residue" evidence="8">
    <location>
        <position position="364"/>
    </location>
</feature>
<dbReference type="PROSITE" id="PS00236">
    <property type="entry name" value="NEUROTR_ION_CHANNEL"/>
    <property type="match status" value="1"/>
</dbReference>
<feature type="domain" description="Neurotransmitter-gated ion-channel ligand-binding" evidence="6">
    <location>
        <begin position="5"/>
        <end position="178"/>
    </location>
</feature>
<dbReference type="InterPro" id="IPR006202">
    <property type="entry name" value="Neur_chan_lig-bd"/>
</dbReference>
<keyword evidence="9" id="KW-1185">Reference proteome</keyword>
<accession>A0AAV2H6R7</accession>
<dbReference type="InterPro" id="IPR006201">
    <property type="entry name" value="Neur_channel"/>
</dbReference>
<dbReference type="PANTHER" id="PTHR18945">
    <property type="entry name" value="NEUROTRANSMITTER GATED ION CHANNEL"/>
    <property type="match status" value="1"/>
</dbReference>
<evidence type="ECO:0000313" key="8">
    <source>
        <dbReference type="EMBL" id="CAL1529305.1"/>
    </source>
</evidence>
<dbReference type="SUPFAM" id="SSF63712">
    <property type="entry name" value="Nicotinic receptor ligand binding domain-like"/>
    <property type="match status" value="1"/>
</dbReference>
<dbReference type="InterPro" id="IPR038050">
    <property type="entry name" value="Neuro_actylchol_rec"/>
</dbReference>
<evidence type="ECO:0000256" key="5">
    <source>
        <dbReference type="SAM" id="Phobius"/>
    </source>
</evidence>
<dbReference type="GO" id="GO:0004888">
    <property type="term" value="F:transmembrane signaling receptor activity"/>
    <property type="evidence" value="ECO:0007669"/>
    <property type="project" value="InterPro"/>
</dbReference>
<name>A0AAV2H6R7_LYMST</name>
<feature type="transmembrane region" description="Helical" evidence="5">
    <location>
        <begin position="242"/>
        <end position="264"/>
    </location>
</feature>
<evidence type="ECO:0000256" key="2">
    <source>
        <dbReference type="ARBA" id="ARBA00022692"/>
    </source>
</evidence>
<evidence type="ECO:0000256" key="1">
    <source>
        <dbReference type="ARBA" id="ARBA00004141"/>
    </source>
</evidence>
<feature type="transmembrane region" description="Helical" evidence="5">
    <location>
        <begin position="180"/>
        <end position="201"/>
    </location>
</feature>
<keyword evidence="3 5" id="KW-1133">Transmembrane helix</keyword>
<keyword evidence="2 5" id="KW-0812">Transmembrane</keyword>
<dbReference type="AlphaFoldDB" id="A0AAV2H6R7"/>
<evidence type="ECO:0000256" key="3">
    <source>
        <dbReference type="ARBA" id="ARBA00022989"/>
    </source>
</evidence>